<feature type="compositionally biased region" description="Gly residues" evidence="1">
    <location>
        <begin position="73"/>
        <end position="82"/>
    </location>
</feature>
<dbReference type="EMBL" id="JBAHYK010001101">
    <property type="protein sequence ID" value="KAL0569520.1"/>
    <property type="molecule type" value="Genomic_DNA"/>
</dbReference>
<feature type="region of interest" description="Disordered" evidence="1">
    <location>
        <begin position="1"/>
        <end position="104"/>
    </location>
</feature>
<dbReference type="Proteomes" id="UP001465976">
    <property type="component" value="Unassembled WGS sequence"/>
</dbReference>
<evidence type="ECO:0000313" key="2">
    <source>
        <dbReference type="EMBL" id="KAL0569520.1"/>
    </source>
</evidence>
<keyword evidence="3" id="KW-1185">Reference proteome</keyword>
<reference evidence="2 3" key="1">
    <citation type="submission" date="2024-02" db="EMBL/GenBank/DDBJ databases">
        <title>A draft genome for the cacao thread blight pathogen Marasmius crinis-equi.</title>
        <authorList>
            <person name="Cohen S.P."/>
            <person name="Baruah I.K."/>
            <person name="Amoako-Attah I."/>
            <person name="Bukari Y."/>
            <person name="Meinhardt L.W."/>
            <person name="Bailey B.A."/>
        </authorList>
    </citation>
    <scope>NUCLEOTIDE SEQUENCE [LARGE SCALE GENOMIC DNA]</scope>
    <source>
        <strain evidence="2 3">GH-76</strain>
    </source>
</reference>
<accession>A0ABR3F325</accession>
<sequence>MPAGSSATLLKDGVREGNGGDLLPMDGDLRAGKLGGGTDEDDAESEGRVDRTMAGGPDPDSDGPGDVRVARLMGGGGGGPGLAEGEASEDTFDDVLRGGGGRGARSGFERALVRGGGGGRGPSPLYGFQFVDFNGVLQVGQY</sequence>
<protein>
    <submittedName>
        <fullName evidence="2">Uncharacterized protein</fullName>
    </submittedName>
</protein>
<evidence type="ECO:0000313" key="3">
    <source>
        <dbReference type="Proteomes" id="UP001465976"/>
    </source>
</evidence>
<comment type="caution">
    <text evidence="2">The sequence shown here is derived from an EMBL/GenBank/DDBJ whole genome shotgun (WGS) entry which is preliminary data.</text>
</comment>
<gene>
    <name evidence="2" type="ORF">V5O48_012450</name>
</gene>
<evidence type="ECO:0000256" key="1">
    <source>
        <dbReference type="SAM" id="MobiDB-lite"/>
    </source>
</evidence>
<proteinExistence type="predicted"/>
<organism evidence="2 3">
    <name type="scientific">Marasmius crinis-equi</name>
    <dbReference type="NCBI Taxonomy" id="585013"/>
    <lineage>
        <taxon>Eukaryota</taxon>
        <taxon>Fungi</taxon>
        <taxon>Dikarya</taxon>
        <taxon>Basidiomycota</taxon>
        <taxon>Agaricomycotina</taxon>
        <taxon>Agaricomycetes</taxon>
        <taxon>Agaricomycetidae</taxon>
        <taxon>Agaricales</taxon>
        <taxon>Marasmiineae</taxon>
        <taxon>Marasmiaceae</taxon>
        <taxon>Marasmius</taxon>
    </lineage>
</organism>
<feature type="compositionally biased region" description="Low complexity" evidence="1">
    <location>
        <begin position="55"/>
        <end position="66"/>
    </location>
</feature>
<name>A0ABR3F325_9AGAR</name>